<dbReference type="EMBL" id="FNWL01000006">
    <property type="protein sequence ID" value="SEH18160.1"/>
    <property type="molecule type" value="Genomic_DNA"/>
</dbReference>
<evidence type="ECO:0000256" key="2">
    <source>
        <dbReference type="SAM" id="MobiDB-lite"/>
    </source>
</evidence>
<feature type="region of interest" description="Disordered" evidence="2">
    <location>
        <begin position="1"/>
        <end position="39"/>
    </location>
</feature>
<organism evidence="5 6">
    <name type="scientific">Natronorubrum sediminis</name>
    <dbReference type="NCBI Taxonomy" id="640943"/>
    <lineage>
        <taxon>Archaea</taxon>
        <taxon>Methanobacteriati</taxon>
        <taxon>Methanobacteriota</taxon>
        <taxon>Stenosarchaea group</taxon>
        <taxon>Halobacteria</taxon>
        <taxon>Halobacteriales</taxon>
        <taxon>Natrialbaceae</taxon>
        <taxon>Natronorubrum</taxon>
    </lineage>
</organism>
<dbReference type="InterPro" id="IPR011763">
    <property type="entry name" value="COA_CT_C"/>
</dbReference>
<keyword evidence="1" id="KW-0175">Coiled coil</keyword>
<reference evidence="6" key="1">
    <citation type="submission" date="2016-10" db="EMBL/GenBank/DDBJ databases">
        <authorList>
            <person name="Varghese N."/>
            <person name="Submissions S."/>
        </authorList>
    </citation>
    <scope>NUCLEOTIDE SEQUENCE [LARGE SCALE GENOMIC DNA]</scope>
    <source>
        <strain evidence="6">CGMCC 1.8981</strain>
    </source>
</reference>
<dbReference type="Gene3D" id="3.90.226.10">
    <property type="entry name" value="2-enoyl-CoA Hydratase, Chain A, domain 1"/>
    <property type="match status" value="2"/>
</dbReference>
<dbReference type="PROSITE" id="PS50980">
    <property type="entry name" value="COA_CT_NTER"/>
    <property type="match status" value="1"/>
</dbReference>
<dbReference type="GO" id="GO:1905202">
    <property type="term" value="C:methylcrotonoyl-CoA carboxylase complex"/>
    <property type="evidence" value="ECO:0007669"/>
    <property type="project" value="TreeGrafter"/>
</dbReference>
<dbReference type="InterPro" id="IPR034733">
    <property type="entry name" value="AcCoA_carboxyl_beta"/>
</dbReference>
<dbReference type="InterPro" id="IPR045190">
    <property type="entry name" value="MCCB/AccD1-like"/>
</dbReference>
<protein>
    <submittedName>
        <fullName evidence="5">Acetyl-CoA carboxylase, carboxyltransferase component</fullName>
    </submittedName>
</protein>
<proteinExistence type="predicted"/>
<dbReference type="PROSITE" id="PS50989">
    <property type="entry name" value="COA_CT_CTER"/>
    <property type="match status" value="1"/>
</dbReference>
<dbReference type="GO" id="GO:0004485">
    <property type="term" value="F:methylcrotonoyl-CoA carboxylase activity"/>
    <property type="evidence" value="ECO:0007669"/>
    <property type="project" value="TreeGrafter"/>
</dbReference>
<name>A0A1H6G6A8_9EURY</name>
<dbReference type="GO" id="GO:0006552">
    <property type="term" value="P:L-leucine catabolic process"/>
    <property type="evidence" value="ECO:0007669"/>
    <property type="project" value="TreeGrafter"/>
</dbReference>
<dbReference type="Pfam" id="PF01039">
    <property type="entry name" value="Carboxyl_trans"/>
    <property type="match status" value="1"/>
</dbReference>
<dbReference type="Proteomes" id="UP000199112">
    <property type="component" value="Unassembled WGS sequence"/>
</dbReference>
<feature type="region of interest" description="Disordered" evidence="2">
    <location>
        <begin position="342"/>
        <end position="361"/>
    </location>
</feature>
<dbReference type="InterPro" id="IPR011762">
    <property type="entry name" value="COA_CT_N"/>
</dbReference>
<evidence type="ECO:0000313" key="5">
    <source>
        <dbReference type="EMBL" id="SEH18160.1"/>
    </source>
</evidence>
<dbReference type="InterPro" id="IPR029045">
    <property type="entry name" value="ClpP/crotonase-like_dom_sf"/>
</dbReference>
<feature type="domain" description="CoA carboxyltransferase N-terminal" evidence="3">
    <location>
        <begin position="95"/>
        <end position="351"/>
    </location>
</feature>
<feature type="coiled-coil region" evidence="1">
    <location>
        <begin position="573"/>
        <end position="600"/>
    </location>
</feature>
<evidence type="ECO:0000256" key="1">
    <source>
        <dbReference type="SAM" id="Coils"/>
    </source>
</evidence>
<keyword evidence="5" id="KW-0808">Transferase</keyword>
<dbReference type="PANTHER" id="PTHR22855:SF13">
    <property type="entry name" value="METHYLCROTONOYL-COA CARBOXYLASE BETA CHAIN, MITOCHONDRIAL"/>
    <property type="match status" value="1"/>
</dbReference>
<gene>
    <name evidence="5" type="ORF">SAMN04487967_3698</name>
</gene>
<dbReference type="SUPFAM" id="SSF52096">
    <property type="entry name" value="ClpP/crotonase"/>
    <property type="match status" value="2"/>
</dbReference>
<feature type="domain" description="CoA carboxyltransferase C-terminal" evidence="4">
    <location>
        <begin position="347"/>
        <end position="602"/>
    </location>
</feature>
<dbReference type="AlphaFoldDB" id="A0A1H6G6A8"/>
<dbReference type="GO" id="GO:0016740">
    <property type="term" value="F:transferase activity"/>
    <property type="evidence" value="ECO:0007669"/>
    <property type="project" value="UniProtKB-KW"/>
</dbReference>
<evidence type="ECO:0000259" key="4">
    <source>
        <dbReference type="PROSITE" id="PS50989"/>
    </source>
</evidence>
<accession>A0A1H6G6A8</accession>
<dbReference type="PANTHER" id="PTHR22855">
    <property type="entry name" value="ACETYL, PROPIONYL, PYRUVATE, AND GLUTACONYL CARBOXYLASE-RELATED"/>
    <property type="match status" value="1"/>
</dbReference>
<evidence type="ECO:0000313" key="6">
    <source>
        <dbReference type="Proteomes" id="UP000199112"/>
    </source>
</evidence>
<keyword evidence="6" id="KW-1185">Reference proteome</keyword>
<sequence length="607" mass="66745">MAHTSTSAAKRRSGESTNRSPTVHFWNRPELYDDDAGTPIDTRETMKVQIDGEYDEETVRAIVTALSHHLGESVTLETDGSDDIGASFTDEGVILTDREERIRADLEDIATGGPERGHEKIEQLDKEFVRDRIDMVFDDVQYEDGSFAGYANDDRTPADGMITGVGTIDGRDVFFTANDYTVKAGSLGQQGIEKAIRLSERAVTARAPIVRLIDSTGARLSPGDRKESSSHAGRYTGGKSFFNQCIHSGQVPQIGVLYGPNIAGSAYTPIFCDFLIMVEEISGMAIASPRIVEEVTGEDIDMQQLGGPDVHATHSGSADLVVPDEETAATKVRDLLSYLPQDYQSPLPERPGTAPRRNPEGLDAVIPENPNEAYDVHDVLERIVDEGSLFELKPRFAPELVTSFGRIDGRPVGIVANQPNHVSGAIFPDSAEKASDFIWKCDAFGIPLIYLCDTPGFMVGSQVERQGVLQKGRKFIYATSNAQVPKFCVITRKAYGAGIYAMCGPSFEPDSTLALPSAELAVMGPDAAVRAMFSDQIDEIDDPAEREAFVEETKDLYRKDIRKQASSMQVDELAAASDLRRQLERRIDAYRNKRRIERDRHHGTVLF</sequence>
<evidence type="ECO:0000259" key="3">
    <source>
        <dbReference type="PROSITE" id="PS50980"/>
    </source>
</evidence>